<name>A0A8J4SRX7_9TREM</name>
<gene>
    <name evidence="1" type="ORF">PHET_02770</name>
</gene>
<evidence type="ECO:0000313" key="1">
    <source>
        <dbReference type="EMBL" id="KAF5403877.1"/>
    </source>
</evidence>
<dbReference type="Proteomes" id="UP000748531">
    <property type="component" value="Unassembled WGS sequence"/>
</dbReference>
<organism evidence="1 2">
    <name type="scientific">Paragonimus heterotremus</name>
    <dbReference type="NCBI Taxonomy" id="100268"/>
    <lineage>
        <taxon>Eukaryota</taxon>
        <taxon>Metazoa</taxon>
        <taxon>Spiralia</taxon>
        <taxon>Lophotrochozoa</taxon>
        <taxon>Platyhelminthes</taxon>
        <taxon>Trematoda</taxon>
        <taxon>Digenea</taxon>
        <taxon>Plagiorchiida</taxon>
        <taxon>Troglotremata</taxon>
        <taxon>Troglotrematidae</taxon>
        <taxon>Paragonimus</taxon>
    </lineage>
</organism>
<dbReference type="EMBL" id="LUCH01000997">
    <property type="protein sequence ID" value="KAF5403877.1"/>
    <property type="molecule type" value="Genomic_DNA"/>
</dbReference>
<keyword evidence="2" id="KW-1185">Reference proteome</keyword>
<reference evidence="1" key="1">
    <citation type="submission" date="2019-05" db="EMBL/GenBank/DDBJ databases">
        <title>Annotation for the trematode Paragonimus heterotremus.</title>
        <authorList>
            <person name="Choi Y.-J."/>
        </authorList>
    </citation>
    <scope>NUCLEOTIDE SEQUENCE</scope>
    <source>
        <strain evidence="1">LC</strain>
    </source>
</reference>
<sequence>MHGVTTVTTFNGNKDRIRYPSIELGEAYSGWIPLEAFFPDSDLMWVGGEHLDAVIHFFVDFVSSCLKRKAYRLETETFYGLNLE</sequence>
<protein>
    <submittedName>
        <fullName evidence="1">Uncharacterized protein</fullName>
    </submittedName>
</protein>
<dbReference type="AlphaFoldDB" id="A0A8J4SRX7"/>
<accession>A0A8J4SRX7</accession>
<proteinExistence type="predicted"/>
<comment type="caution">
    <text evidence="1">The sequence shown here is derived from an EMBL/GenBank/DDBJ whole genome shotgun (WGS) entry which is preliminary data.</text>
</comment>
<evidence type="ECO:0000313" key="2">
    <source>
        <dbReference type="Proteomes" id="UP000748531"/>
    </source>
</evidence>